<comment type="catalytic activity">
    <reaction evidence="1 7">
        <text>L-alanine = D-alanine</text>
        <dbReference type="Rhea" id="RHEA:20249"/>
        <dbReference type="ChEBI" id="CHEBI:57416"/>
        <dbReference type="ChEBI" id="CHEBI:57972"/>
        <dbReference type="EC" id="5.1.1.1"/>
    </reaction>
</comment>
<dbReference type="InterPro" id="IPR000821">
    <property type="entry name" value="Ala_racemase"/>
</dbReference>
<dbReference type="KEGG" id="sgi:SGRAN_2923"/>
<feature type="active site" description="Proton acceptor; specific for D-alanine" evidence="7">
    <location>
        <position position="42"/>
    </location>
</feature>
<dbReference type="PANTHER" id="PTHR30511">
    <property type="entry name" value="ALANINE RACEMASE"/>
    <property type="match status" value="1"/>
</dbReference>
<comment type="similarity">
    <text evidence="3 7">Belongs to the alanine racemase family.</text>
</comment>
<dbReference type="GO" id="GO:0030170">
    <property type="term" value="F:pyridoxal phosphate binding"/>
    <property type="evidence" value="ECO:0007669"/>
    <property type="project" value="UniProtKB-UniRule"/>
</dbReference>
<comment type="cofactor">
    <cofactor evidence="2 7 8">
        <name>pyridoxal 5'-phosphate</name>
        <dbReference type="ChEBI" id="CHEBI:597326"/>
    </cofactor>
</comment>
<evidence type="ECO:0000256" key="6">
    <source>
        <dbReference type="ARBA" id="ARBA00023235"/>
    </source>
</evidence>
<keyword evidence="5 7" id="KW-0663">Pyridoxal phosphate</keyword>
<dbReference type="AlphaFoldDB" id="A0AA86GNF9"/>
<keyword evidence="12" id="KW-1185">Reference proteome</keyword>
<accession>A0AA86GNF9</accession>
<dbReference type="Gene3D" id="2.40.37.10">
    <property type="entry name" value="Lyase, Ornithine Decarboxylase, Chain A, domain 1"/>
    <property type="match status" value="1"/>
</dbReference>
<proteinExistence type="inferred from homology"/>
<dbReference type="HAMAP" id="MF_01201">
    <property type="entry name" value="Ala_racemase"/>
    <property type="match status" value="1"/>
</dbReference>
<evidence type="ECO:0000256" key="2">
    <source>
        <dbReference type="ARBA" id="ARBA00001933"/>
    </source>
</evidence>
<dbReference type="Pfam" id="PF00842">
    <property type="entry name" value="Ala_racemase_C"/>
    <property type="match status" value="1"/>
</dbReference>
<evidence type="ECO:0000256" key="3">
    <source>
        <dbReference type="ARBA" id="ARBA00007880"/>
    </source>
</evidence>
<evidence type="ECO:0000256" key="1">
    <source>
        <dbReference type="ARBA" id="ARBA00000316"/>
    </source>
</evidence>
<feature type="binding site" evidence="7 9">
    <location>
        <position position="141"/>
    </location>
    <ligand>
        <name>substrate</name>
    </ligand>
</feature>
<dbReference type="InterPro" id="IPR029066">
    <property type="entry name" value="PLP-binding_barrel"/>
</dbReference>
<feature type="modified residue" description="N6-(pyridoxal phosphate)lysine" evidence="7 8">
    <location>
        <position position="42"/>
    </location>
</feature>
<dbReference type="GO" id="GO:0008784">
    <property type="term" value="F:alanine racemase activity"/>
    <property type="evidence" value="ECO:0007669"/>
    <property type="project" value="UniProtKB-UniRule"/>
</dbReference>
<evidence type="ECO:0000256" key="7">
    <source>
        <dbReference type="HAMAP-Rule" id="MF_01201"/>
    </source>
</evidence>
<reference evidence="11 12" key="1">
    <citation type="journal article" date="2016" name="BMC Genomics">
        <title>Genomic analysis of the nitrate-respiring Sphingopyxis granuli (formerly Sphingomonas macrogoltabida) strain TFA.</title>
        <authorList>
            <person name="Garcia-Romero I."/>
            <person name="Perez-Pulido A.J."/>
            <person name="Gonzalez-Flores Y.E."/>
            <person name="Reyes-Ramirez F."/>
            <person name="Santero E."/>
            <person name="Floriano B."/>
        </authorList>
    </citation>
    <scope>NUCLEOTIDE SEQUENCE [LARGE SCALE GENOMIC DNA]</scope>
    <source>
        <strain evidence="11 12">TFA</strain>
    </source>
</reference>
<dbReference type="GO" id="GO:0030632">
    <property type="term" value="P:D-alanine biosynthetic process"/>
    <property type="evidence" value="ECO:0007669"/>
    <property type="project" value="UniProtKB-UniRule"/>
</dbReference>
<comment type="pathway">
    <text evidence="7">Amino-acid biosynthesis; D-alanine biosynthesis; D-alanine from L-alanine: step 1/1.</text>
</comment>
<name>A0AA86GNF9_9SPHN</name>
<evidence type="ECO:0000256" key="5">
    <source>
        <dbReference type="ARBA" id="ARBA00022898"/>
    </source>
</evidence>
<dbReference type="NCBIfam" id="TIGR00492">
    <property type="entry name" value="alr"/>
    <property type="match status" value="1"/>
</dbReference>
<feature type="active site" description="Proton acceptor; specific for L-alanine" evidence="7">
    <location>
        <position position="263"/>
    </location>
</feature>
<dbReference type="Proteomes" id="UP000058599">
    <property type="component" value="Chromosome"/>
</dbReference>
<dbReference type="PROSITE" id="PS00395">
    <property type="entry name" value="ALANINE_RACEMASE"/>
    <property type="match status" value="1"/>
</dbReference>
<dbReference type="RefSeq" id="WP_067184832.1">
    <property type="nucleotide sequence ID" value="NZ_CP012199.1"/>
</dbReference>
<dbReference type="Gene3D" id="3.20.20.10">
    <property type="entry name" value="Alanine racemase"/>
    <property type="match status" value="1"/>
</dbReference>
<feature type="domain" description="Alanine racemase C-terminal" evidence="10">
    <location>
        <begin position="242"/>
        <end position="368"/>
    </location>
</feature>
<dbReference type="SUPFAM" id="SSF50621">
    <property type="entry name" value="Alanine racemase C-terminal domain-like"/>
    <property type="match status" value="1"/>
</dbReference>
<evidence type="ECO:0000256" key="9">
    <source>
        <dbReference type="PIRSR" id="PIRSR600821-52"/>
    </source>
</evidence>
<dbReference type="Pfam" id="PF01168">
    <property type="entry name" value="Ala_racemase_N"/>
    <property type="match status" value="1"/>
</dbReference>
<evidence type="ECO:0000256" key="4">
    <source>
        <dbReference type="ARBA" id="ARBA00013089"/>
    </source>
</evidence>
<evidence type="ECO:0000256" key="8">
    <source>
        <dbReference type="PIRSR" id="PIRSR600821-50"/>
    </source>
</evidence>
<comment type="function">
    <text evidence="7">Catalyzes the interconversion of L-alanine and D-alanine. May also act on other amino acids.</text>
</comment>
<dbReference type="SUPFAM" id="SSF51419">
    <property type="entry name" value="PLP-binding barrel"/>
    <property type="match status" value="1"/>
</dbReference>
<keyword evidence="6 7" id="KW-0413">Isomerase</keyword>
<dbReference type="EC" id="5.1.1.1" evidence="4 7"/>
<dbReference type="InterPro" id="IPR009006">
    <property type="entry name" value="Ala_racemase/Decarboxylase_C"/>
</dbReference>
<dbReference type="PANTHER" id="PTHR30511:SF0">
    <property type="entry name" value="ALANINE RACEMASE, CATABOLIC-RELATED"/>
    <property type="match status" value="1"/>
</dbReference>
<dbReference type="CDD" id="cd00430">
    <property type="entry name" value="PLPDE_III_AR"/>
    <property type="match status" value="1"/>
</dbReference>
<dbReference type="SMART" id="SM01005">
    <property type="entry name" value="Ala_racemase_C"/>
    <property type="match status" value="1"/>
</dbReference>
<dbReference type="InterPro" id="IPR020622">
    <property type="entry name" value="Ala_racemase_pyridoxalP-BS"/>
</dbReference>
<evidence type="ECO:0000313" key="12">
    <source>
        <dbReference type="Proteomes" id="UP000058599"/>
    </source>
</evidence>
<protein>
    <recommendedName>
        <fullName evidence="4 7">Alanine racemase</fullName>
        <ecNumber evidence="4 7">5.1.1.1</ecNumber>
    </recommendedName>
</protein>
<dbReference type="PRINTS" id="PR00992">
    <property type="entry name" value="ALARACEMASE"/>
</dbReference>
<sequence>MPDNRAPTARCGRLWIDLSALARNYAAIAARVAPATAAAVVKADAYGLGSGPVASALWDAGCRRFFVAHLDEALAIRDELPPQAELIVLNGLPPGVEPLCARHEIVPVLNSLGQAERWAETARALDRRLPAVLQLDSGMSRLGLAPEDDVRLAHDDRFRQAVDLRLVMSHLASSGTPGSEANAMQIAAFDRLAAAFPGIPRSLANSGGAFLAAPYHKDVVRAGIALYGGSPSGDPADALEPVVRLDARVVQVRTVPEGTGVGYDLTHRCTRPTRIATIGVGYADGLPRTLGNRGAAWFDGRRLPILGRVSMDSITLDVSDLPAGQPAEGDWVEIIGPHQPVDVLARDAGTISYEILTSLGHRYDRHYLPFAGVNSGRPA</sequence>
<dbReference type="InterPro" id="IPR001608">
    <property type="entry name" value="Ala_racemase_N"/>
</dbReference>
<evidence type="ECO:0000259" key="10">
    <source>
        <dbReference type="SMART" id="SM01005"/>
    </source>
</evidence>
<gene>
    <name evidence="11" type="primary">alr</name>
    <name evidence="11" type="ORF">SGRAN_2923</name>
</gene>
<evidence type="ECO:0000313" key="11">
    <source>
        <dbReference type="EMBL" id="AMG75271.1"/>
    </source>
</evidence>
<dbReference type="GO" id="GO:0005829">
    <property type="term" value="C:cytosol"/>
    <property type="evidence" value="ECO:0007669"/>
    <property type="project" value="TreeGrafter"/>
</dbReference>
<organism evidence="11 12">
    <name type="scientific">Sphingopyxis granuli</name>
    <dbReference type="NCBI Taxonomy" id="267128"/>
    <lineage>
        <taxon>Bacteria</taxon>
        <taxon>Pseudomonadati</taxon>
        <taxon>Pseudomonadota</taxon>
        <taxon>Alphaproteobacteria</taxon>
        <taxon>Sphingomonadales</taxon>
        <taxon>Sphingomonadaceae</taxon>
        <taxon>Sphingopyxis</taxon>
    </lineage>
</organism>
<dbReference type="EMBL" id="CP012199">
    <property type="protein sequence ID" value="AMG75271.1"/>
    <property type="molecule type" value="Genomic_DNA"/>
</dbReference>
<dbReference type="InterPro" id="IPR011079">
    <property type="entry name" value="Ala_racemase_C"/>
</dbReference>
<feature type="binding site" evidence="7 9">
    <location>
        <position position="311"/>
    </location>
    <ligand>
        <name>substrate</name>
    </ligand>
</feature>